<dbReference type="SUPFAM" id="SSF55781">
    <property type="entry name" value="GAF domain-like"/>
    <property type="match status" value="1"/>
</dbReference>
<dbReference type="InterPro" id="IPR005561">
    <property type="entry name" value="ANTAR"/>
</dbReference>
<organism evidence="4 5">
    <name type="scientific">Streptomyces spinosisporus</name>
    <dbReference type="NCBI Taxonomy" id="2927582"/>
    <lineage>
        <taxon>Bacteria</taxon>
        <taxon>Bacillati</taxon>
        <taxon>Actinomycetota</taxon>
        <taxon>Actinomycetes</taxon>
        <taxon>Kitasatosporales</taxon>
        <taxon>Streptomycetaceae</taxon>
        <taxon>Streptomyces</taxon>
    </lineage>
</organism>
<dbReference type="InterPro" id="IPR036388">
    <property type="entry name" value="WH-like_DNA-bd_sf"/>
</dbReference>
<dbReference type="RefSeq" id="WP_242709803.1">
    <property type="nucleotide sequence ID" value="NZ_JALDAX010000004.1"/>
</dbReference>
<keyword evidence="5" id="KW-1185">Reference proteome</keyword>
<evidence type="ECO:0000259" key="3">
    <source>
        <dbReference type="PROSITE" id="PS50921"/>
    </source>
</evidence>
<feature type="domain" description="ANTAR" evidence="3">
    <location>
        <begin position="176"/>
        <end position="237"/>
    </location>
</feature>
<gene>
    <name evidence="4" type="ORF">MQN93_13185</name>
</gene>
<name>A0ABS9XF04_9ACTN</name>
<dbReference type="InterPro" id="IPR012074">
    <property type="entry name" value="GAF_ANTAR"/>
</dbReference>
<evidence type="ECO:0000256" key="1">
    <source>
        <dbReference type="ARBA" id="ARBA00023015"/>
    </source>
</evidence>
<keyword evidence="2" id="KW-0804">Transcription</keyword>
<dbReference type="PROSITE" id="PS50921">
    <property type="entry name" value="ANTAR"/>
    <property type="match status" value="1"/>
</dbReference>
<comment type="caution">
    <text evidence="4">The sequence shown here is derived from an EMBL/GenBank/DDBJ whole genome shotgun (WGS) entry which is preliminary data.</text>
</comment>
<accession>A0ABS9XF04</accession>
<dbReference type="PIRSF" id="PIRSF036625">
    <property type="entry name" value="GAF_ANTAR"/>
    <property type="match status" value="1"/>
</dbReference>
<evidence type="ECO:0000256" key="2">
    <source>
        <dbReference type="ARBA" id="ARBA00023163"/>
    </source>
</evidence>
<dbReference type="Gene3D" id="1.10.10.10">
    <property type="entry name" value="Winged helix-like DNA-binding domain superfamily/Winged helix DNA-binding domain"/>
    <property type="match status" value="1"/>
</dbReference>
<dbReference type="Pfam" id="PF13185">
    <property type="entry name" value="GAF_2"/>
    <property type="match status" value="1"/>
</dbReference>
<evidence type="ECO:0000313" key="5">
    <source>
        <dbReference type="Proteomes" id="UP001165270"/>
    </source>
</evidence>
<protein>
    <submittedName>
        <fullName evidence="4">GAF and ANTAR domain-containing protein</fullName>
    </submittedName>
</protein>
<reference evidence="4" key="1">
    <citation type="submission" date="2022-03" db="EMBL/GenBank/DDBJ databases">
        <title>Streptomyces 7R015 and 7R016 isolated from Barleria lupulina in Thailand.</title>
        <authorList>
            <person name="Kanchanasin P."/>
            <person name="Phongsopitanun W."/>
            <person name="Tanasupawat S."/>
        </authorList>
    </citation>
    <scope>NUCLEOTIDE SEQUENCE</scope>
    <source>
        <strain evidence="4">7R016</strain>
    </source>
</reference>
<dbReference type="Pfam" id="PF03861">
    <property type="entry name" value="ANTAR"/>
    <property type="match status" value="1"/>
</dbReference>
<dbReference type="SMART" id="SM01012">
    <property type="entry name" value="ANTAR"/>
    <property type="match status" value="1"/>
</dbReference>
<evidence type="ECO:0000313" key="4">
    <source>
        <dbReference type="EMBL" id="MCI3240675.1"/>
    </source>
</evidence>
<keyword evidence="1" id="KW-0805">Transcription regulation</keyword>
<proteinExistence type="predicted"/>
<dbReference type="Proteomes" id="UP001165270">
    <property type="component" value="Unassembled WGS sequence"/>
</dbReference>
<sequence length="246" mass="25579">MRTGDDRGGFRSSGPERPSAAEVIAEAMRDARPRDLPDRLCVAAVRLLPVIGASVSLCGEGMPVRISASNAQSARIAELQATLGDGPCLDAARTGTAVLAADLTAGKDTRRWPVFALAATAAGVRATYSMPLGDEGTTVGTLDLYRSAPGLLTVAQLRHAVLVAGVMTVAVTGLQREAVDRGGPWLGGLARDQDKVFQATGVIMAQLGIGADEALTRLRGRAFAQGRTALEVARDVVAHRERLEGG</sequence>
<dbReference type="InterPro" id="IPR003018">
    <property type="entry name" value="GAF"/>
</dbReference>
<dbReference type="EMBL" id="JALDAX010000004">
    <property type="protein sequence ID" value="MCI3240675.1"/>
    <property type="molecule type" value="Genomic_DNA"/>
</dbReference>
<dbReference type="InterPro" id="IPR029016">
    <property type="entry name" value="GAF-like_dom_sf"/>
</dbReference>
<dbReference type="Gene3D" id="3.30.450.40">
    <property type="match status" value="1"/>
</dbReference>